<dbReference type="Pfam" id="PF05016">
    <property type="entry name" value="ParE_toxin"/>
    <property type="match status" value="1"/>
</dbReference>
<evidence type="ECO:0000256" key="1">
    <source>
        <dbReference type="ARBA" id="ARBA00006226"/>
    </source>
</evidence>
<dbReference type="SUPFAM" id="SSF143011">
    <property type="entry name" value="RelE-like"/>
    <property type="match status" value="1"/>
</dbReference>
<comment type="caution">
    <text evidence="3">The sequence shown here is derived from an EMBL/GenBank/DDBJ whole genome shotgun (WGS) entry which is preliminary data.</text>
</comment>
<reference evidence="4" key="1">
    <citation type="submission" date="2017-08" db="EMBL/GenBank/DDBJ databases">
        <title>Draft genome sequence of Lactococcus sp. strain Rs-Y01, isolated from the gut of the lower termite Reticulitermes speratus.</title>
        <authorList>
            <person name="Ohkuma M."/>
            <person name="Yuki M."/>
        </authorList>
    </citation>
    <scope>NUCLEOTIDE SEQUENCE [LARGE SCALE GENOMIC DNA]</scope>
    <source>
        <strain evidence="4">Rs-Y01</strain>
    </source>
</reference>
<evidence type="ECO:0000256" key="2">
    <source>
        <dbReference type="ARBA" id="ARBA00022649"/>
    </source>
</evidence>
<dbReference type="InterPro" id="IPR007712">
    <property type="entry name" value="RelE/ParE_toxin"/>
</dbReference>
<dbReference type="AlphaFoldDB" id="A0A224X9L7"/>
<dbReference type="PANTHER" id="PTHR35601">
    <property type="entry name" value="TOXIN RELE"/>
    <property type="match status" value="1"/>
</dbReference>
<proteinExistence type="inferred from homology"/>
<evidence type="ECO:0000313" key="4">
    <source>
        <dbReference type="Proteomes" id="UP000218689"/>
    </source>
</evidence>
<evidence type="ECO:0000313" key="3">
    <source>
        <dbReference type="EMBL" id="GAX46435.1"/>
    </source>
</evidence>
<evidence type="ECO:0008006" key="5">
    <source>
        <dbReference type="Google" id="ProtNLM"/>
    </source>
</evidence>
<gene>
    <name evidence="3" type="ORF">RsY01_14</name>
</gene>
<dbReference type="PANTHER" id="PTHR35601:SF1">
    <property type="entry name" value="TOXIN RELE"/>
    <property type="match status" value="1"/>
</dbReference>
<dbReference type="Proteomes" id="UP000218689">
    <property type="component" value="Unassembled WGS sequence"/>
</dbReference>
<accession>A0A224X9L7</accession>
<name>A0A224X9L7_9LACT</name>
<sequence length="89" mass="10765">MMTYDFVPSPKFNRQFRKLDKFTQKRIQNYINQAILKADDPHDYGKQLVGDLAGLWRYRIGDYRLIVMIKDNELMILALQISHRRDVYR</sequence>
<organism evidence="3 4">
    <name type="scientific">Pseudolactococcus reticulitermitis</name>
    <dbReference type="NCBI Taxonomy" id="2025039"/>
    <lineage>
        <taxon>Bacteria</taxon>
        <taxon>Bacillati</taxon>
        <taxon>Bacillota</taxon>
        <taxon>Bacilli</taxon>
        <taxon>Lactobacillales</taxon>
        <taxon>Streptococcaceae</taxon>
        <taxon>Pseudolactococcus</taxon>
    </lineage>
</organism>
<dbReference type="EMBL" id="BEDT01000001">
    <property type="protein sequence ID" value="GAX46435.1"/>
    <property type="molecule type" value="Genomic_DNA"/>
</dbReference>
<keyword evidence="4" id="KW-1185">Reference proteome</keyword>
<dbReference type="NCBIfam" id="TIGR02385">
    <property type="entry name" value="RelE_StbE"/>
    <property type="match status" value="1"/>
</dbReference>
<dbReference type="Gene3D" id="3.30.2310.20">
    <property type="entry name" value="RelE-like"/>
    <property type="match status" value="1"/>
</dbReference>
<protein>
    <recommendedName>
        <fullName evidence="5">Addiction module toxin RelE</fullName>
    </recommendedName>
</protein>
<comment type="similarity">
    <text evidence="1">Belongs to the RelE toxin family.</text>
</comment>
<dbReference type="InterPro" id="IPR035093">
    <property type="entry name" value="RelE/ParE_toxin_dom_sf"/>
</dbReference>
<keyword evidence="2" id="KW-1277">Toxin-antitoxin system</keyword>